<name>A0ABQ0PYZ9_9PROT</name>
<evidence type="ECO:0000313" key="1">
    <source>
        <dbReference type="EMBL" id="GBQ85100.1"/>
    </source>
</evidence>
<accession>A0ABQ0PYZ9</accession>
<sequence length="50" mass="5304">MRKAMKKLGMSFPFAVVGAVAASLLVRGALGDVRTFNSCQGGVCRNKKCE</sequence>
<organism evidence="1 2">
    <name type="scientific">Acetobacter malorum DSM 14337</name>
    <dbReference type="NCBI Taxonomy" id="1307910"/>
    <lineage>
        <taxon>Bacteria</taxon>
        <taxon>Pseudomonadati</taxon>
        <taxon>Pseudomonadota</taxon>
        <taxon>Alphaproteobacteria</taxon>
        <taxon>Acetobacterales</taxon>
        <taxon>Acetobacteraceae</taxon>
        <taxon>Acetobacter</taxon>
    </lineage>
</organism>
<reference evidence="1" key="1">
    <citation type="submission" date="2013-04" db="EMBL/GenBank/DDBJ databases">
        <title>The genome sequencing project of 58 acetic acid bacteria.</title>
        <authorList>
            <person name="Okamoto-Kainuma A."/>
            <person name="Ishikawa M."/>
            <person name="Umino S."/>
            <person name="Koizumi Y."/>
            <person name="Shiwa Y."/>
            <person name="Yoshikawa H."/>
            <person name="Matsutani M."/>
            <person name="Matsushita K."/>
        </authorList>
    </citation>
    <scope>NUCLEOTIDE SEQUENCE</scope>
    <source>
        <strain evidence="1">DSM 14337</strain>
    </source>
</reference>
<dbReference type="Proteomes" id="UP001065047">
    <property type="component" value="Unassembled WGS sequence"/>
</dbReference>
<dbReference type="EMBL" id="BAPF01000050">
    <property type="protein sequence ID" value="GBQ85100.1"/>
    <property type="molecule type" value="Genomic_DNA"/>
</dbReference>
<keyword evidence="2" id="KW-1185">Reference proteome</keyword>
<evidence type="ECO:0000313" key="2">
    <source>
        <dbReference type="Proteomes" id="UP001065047"/>
    </source>
</evidence>
<protein>
    <submittedName>
        <fullName evidence="1">Uncharacterized protein</fullName>
    </submittedName>
</protein>
<gene>
    <name evidence="1" type="ORF">AA14337_2993</name>
</gene>
<comment type="caution">
    <text evidence="1">The sequence shown here is derived from an EMBL/GenBank/DDBJ whole genome shotgun (WGS) entry which is preliminary data.</text>
</comment>
<proteinExistence type="predicted"/>